<gene>
    <name evidence="1" type="ORF">S01H1_36149</name>
</gene>
<reference evidence="1" key="1">
    <citation type="journal article" date="2014" name="Front. Microbiol.">
        <title>High frequency of phylogenetically diverse reductive dehalogenase-homologous genes in deep subseafloor sedimentary metagenomes.</title>
        <authorList>
            <person name="Kawai M."/>
            <person name="Futagami T."/>
            <person name="Toyoda A."/>
            <person name="Takaki Y."/>
            <person name="Nishi S."/>
            <person name="Hori S."/>
            <person name="Arai W."/>
            <person name="Tsubouchi T."/>
            <person name="Morono Y."/>
            <person name="Uchiyama I."/>
            <person name="Ito T."/>
            <person name="Fujiyama A."/>
            <person name="Inagaki F."/>
            <person name="Takami H."/>
        </authorList>
    </citation>
    <scope>NUCLEOTIDE SEQUENCE</scope>
    <source>
        <strain evidence="1">Expedition CK06-06</strain>
    </source>
</reference>
<proteinExistence type="predicted"/>
<comment type="caution">
    <text evidence="1">The sequence shown here is derived from an EMBL/GenBank/DDBJ whole genome shotgun (WGS) entry which is preliminary data.</text>
</comment>
<accession>X0UPE6</accession>
<dbReference type="EMBL" id="BARS01022626">
    <property type="protein sequence ID" value="GAG02168.1"/>
    <property type="molecule type" value="Genomic_DNA"/>
</dbReference>
<evidence type="ECO:0000313" key="1">
    <source>
        <dbReference type="EMBL" id="GAG02168.1"/>
    </source>
</evidence>
<name>X0UPE6_9ZZZZ</name>
<dbReference type="AlphaFoldDB" id="X0UPE6"/>
<sequence>MALLPVHPPKGQHDLKGTLREIEEDGEPGIWYEVANYTTGAVAHDSAAKLRPRFPHHAVIARGNSVYASYPKKDAVL</sequence>
<protein>
    <submittedName>
        <fullName evidence="1">Uncharacterized protein</fullName>
    </submittedName>
</protein>
<organism evidence="1">
    <name type="scientific">marine sediment metagenome</name>
    <dbReference type="NCBI Taxonomy" id="412755"/>
    <lineage>
        <taxon>unclassified sequences</taxon>
        <taxon>metagenomes</taxon>
        <taxon>ecological metagenomes</taxon>
    </lineage>
</organism>